<dbReference type="Pfam" id="PF00085">
    <property type="entry name" value="Thioredoxin"/>
    <property type="match status" value="1"/>
</dbReference>
<evidence type="ECO:0000259" key="3">
    <source>
        <dbReference type="PROSITE" id="PS51352"/>
    </source>
</evidence>
<dbReference type="Proteomes" id="UP000663856">
    <property type="component" value="Unassembled WGS sequence"/>
</dbReference>
<reference evidence="4" key="1">
    <citation type="submission" date="2021-02" db="EMBL/GenBank/DDBJ databases">
        <authorList>
            <person name="Nowell W R."/>
        </authorList>
    </citation>
    <scope>NUCLEOTIDE SEQUENCE</scope>
</reference>
<gene>
    <name evidence="5" type="ORF">OVN521_LOCUS25699</name>
    <name evidence="4" type="ORF">WKI299_LOCUS8656</name>
</gene>
<dbReference type="Gene3D" id="3.40.30.10">
    <property type="entry name" value="Glutaredoxin"/>
    <property type="match status" value="1"/>
</dbReference>
<dbReference type="InterPro" id="IPR036249">
    <property type="entry name" value="Thioredoxin-like_sf"/>
</dbReference>
<protein>
    <recommendedName>
        <fullName evidence="3">Thioredoxin domain-containing protein</fullName>
    </recommendedName>
</protein>
<dbReference type="PANTHER" id="PTHR46115">
    <property type="entry name" value="THIOREDOXIN-LIKE PROTEIN 1"/>
    <property type="match status" value="1"/>
</dbReference>
<keyword evidence="1" id="KW-1015">Disulfide bond</keyword>
<dbReference type="PRINTS" id="PR00421">
    <property type="entry name" value="THIOREDOXIN"/>
</dbReference>
<feature type="compositionally biased region" description="Polar residues" evidence="2">
    <location>
        <begin position="14"/>
        <end position="35"/>
    </location>
</feature>
<keyword evidence="7" id="KW-1185">Reference proteome</keyword>
<accession>A0A816P387</accession>
<feature type="domain" description="Thioredoxin" evidence="3">
    <location>
        <begin position="17"/>
        <end position="151"/>
    </location>
</feature>
<name>A0A816P387_9BILA</name>
<dbReference type="CDD" id="cd02947">
    <property type="entry name" value="TRX_family"/>
    <property type="match status" value="1"/>
</dbReference>
<evidence type="ECO:0000313" key="5">
    <source>
        <dbReference type="EMBL" id="CAF4188519.1"/>
    </source>
</evidence>
<dbReference type="SUPFAM" id="SSF52833">
    <property type="entry name" value="Thioredoxin-like"/>
    <property type="match status" value="1"/>
</dbReference>
<comment type="caution">
    <text evidence="4">The sequence shown here is derived from an EMBL/GenBank/DDBJ whole genome shotgun (WGS) entry which is preliminary data.</text>
</comment>
<feature type="region of interest" description="Disordered" evidence="2">
    <location>
        <begin position="1"/>
        <end position="35"/>
    </location>
</feature>
<dbReference type="PROSITE" id="PS51352">
    <property type="entry name" value="THIOREDOXIN_2"/>
    <property type="match status" value="1"/>
</dbReference>
<sequence>MGSCFSNGKIEPSLKTSSISPQMPLVSQSNHDSSLTSNPYVNKINEISSKIEFDELVNDTLNTNLLIVCDFYADWCPPCLQIAPTLYEWASNDYKACVIFMKIDVDQNSDLSNKFSIRGLPTFLLFKQGKEVCRVTGGNSNNLRKEIDKFT</sequence>
<evidence type="ECO:0000313" key="4">
    <source>
        <dbReference type="EMBL" id="CAF2042952.1"/>
    </source>
</evidence>
<dbReference type="EMBL" id="CAJOBG010006491">
    <property type="protein sequence ID" value="CAF4188519.1"/>
    <property type="molecule type" value="Genomic_DNA"/>
</dbReference>
<evidence type="ECO:0000313" key="6">
    <source>
        <dbReference type="Proteomes" id="UP000663856"/>
    </source>
</evidence>
<evidence type="ECO:0000256" key="2">
    <source>
        <dbReference type="SAM" id="MobiDB-lite"/>
    </source>
</evidence>
<dbReference type="InterPro" id="IPR013766">
    <property type="entry name" value="Thioredoxin_domain"/>
</dbReference>
<proteinExistence type="predicted"/>
<dbReference type="AlphaFoldDB" id="A0A816P387"/>
<evidence type="ECO:0000256" key="1">
    <source>
        <dbReference type="ARBA" id="ARBA00023157"/>
    </source>
</evidence>
<dbReference type="Proteomes" id="UP000663866">
    <property type="component" value="Unassembled WGS sequence"/>
</dbReference>
<dbReference type="EMBL" id="CAJNRF010002808">
    <property type="protein sequence ID" value="CAF2042952.1"/>
    <property type="molecule type" value="Genomic_DNA"/>
</dbReference>
<organism evidence="4 6">
    <name type="scientific">Rotaria magnacalcarata</name>
    <dbReference type="NCBI Taxonomy" id="392030"/>
    <lineage>
        <taxon>Eukaryota</taxon>
        <taxon>Metazoa</taxon>
        <taxon>Spiralia</taxon>
        <taxon>Gnathifera</taxon>
        <taxon>Rotifera</taxon>
        <taxon>Eurotatoria</taxon>
        <taxon>Bdelloidea</taxon>
        <taxon>Philodinida</taxon>
        <taxon>Philodinidae</taxon>
        <taxon>Rotaria</taxon>
    </lineage>
</organism>
<evidence type="ECO:0000313" key="7">
    <source>
        <dbReference type="Proteomes" id="UP000663866"/>
    </source>
</evidence>